<dbReference type="PROSITE" id="PS00010">
    <property type="entry name" value="ASX_HYDROXYL"/>
    <property type="match status" value="9"/>
</dbReference>
<dbReference type="InterPro" id="IPR018097">
    <property type="entry name" value="EGF_Ca-bd_CS"/>
</dbReference>
<evidence type="ECO:0000256" key="5">
    <source>
        <dbReference type="ARBA" id="ARBA00022729"/>
    </source>
</evidence>
<dbReference type="PaxDb" id="8355-A0A1L8GD28"/>
<dbReference type="FunFam" id="2.10.25.10:FF:000077">
    <property type="entry name" value="Latent-transforming growth factor beta-binding protein 3 isoform 1"/>
    <property type="match status" value="1"/>
</dbReference>
<reference evidence="13" key="1">
    <citation type="submission" date="2025-08" db="UniProtKB">
        <authorList>
            <consortium name="RefSeq"/>
        </authorList>
    </citation>
    <scope>IDENTIFICATION</scope>
    <source>
        <strain evidence="13">J_2021</strain>
        <tissue evidence="13">Erythrocytes</tissue>
    </source>
</reference>
<dbReference type="GO" id="GO:0019838">
    <property type="term" value="F:growth factor binding"/>
    <property type="evidence" value="ECO:0007669"/>
    <property type="project" value="UniProtKB-KW"/>
</dbReference>
<comment type="subcellular location">
    <subcellularLocation>
        <location evidence="1">Secreted</location>
        <location evidence="1">Extracellular space</location>
        <location evidence="1">Extracellular matrix</location>
    </subcellularLocation>
</comment>
<dbReference type="FunFam" id="3.90.290.10:FF:000001">
    <property type="entry name" value="Latent-transforming growth factor beta-binding protein 3 isoform 1"/>
    <property type="match status" value="1"/>
</dbReference>
<evidence type="ECO:0000256" key="1">
    <source>
        <dbReference type="ARBA" id="ARBA00004498"/>
    </source>
</evidence>
<sequence length="1146" mass="125500">MYPTCIFSSICLLFLWLRIISCHITPSGTRERFKVVFAPLVCKRTCQKGYCHDVCKPGSNMTLIAENGGSADTLTGSGFRVVVCPLPCINGGQCSSNNHCLCPPDFTGRFCQLPASGGGGSARNTGEATETEVADPSSGKHAVYAVQVIAGEDEADGRETKISQSALTVPLAPGHTSSEVQVLPPFLNVRVHHPPNASIQVHRINGLGSEGSPGGGATHLIAHSEGGKATPSRPLTYKPLGRCFQDTLPKQDCSTNPLPGLTKEEDCCGSVGTSWGQHKCHKCPQLSYSGSHKTAPFRGEHGSNCPQGFKWMNTTHCDDINECVMQGVCQNGECLNTQGSFRCTCKHGYIFISSQMHCAPEKQEVKGLCYRLVGTDGQCQHPLATRLTRQLCCCSVGKAWGSQCEACPADGTASFSEICPAGKGYHVLMSHQTLTIQAQSDFTLHLHPEGGENPPLIPRVPEVIAPPKITEPDSKDGDVTAAVLPAYSTNSEEESVDFTPVLSTTQGISFPEVALKPTIVAVKNIPPEYYNRSAVEIAVTKGPETDECRLTRDLCGFGECIATPSGYYCSCNPGYQPHPERKHCIDINECDKNPCGPGRGVCLNTAGSFNCRCHHGYRLQVTNEQRACVDVNECLRTGVCGDSRSCFNFPGSYKCECQLGYKQRTTRPLVCEDIDECLSRQPCGGGKCINILGSFRCICPPGYKLYNHHLCKDIDECWLNPHLCSPHGTCENVVGSFVCVCDTGYTLSEDGTTCQEAVRILDRRDCFLSLDDSLFCDSVLAVNVTREQCCCSLGAGWGDHCEIYPCPVHNSAEFLTLCPDGIGFIIDLDIVTYGSPSYRDIDECQLFGQEICKEGMCVNTKPSYECYCKHGYYYDNRLLQCMDVDECVDESNCINGRCINTQGSFYCHCPQHTQYHPELKQCLSNAELDVDECRDPALCRNGRCVNTHGSFHCECTHPWTLDPLGRHCNPPEMQSDRESQGICWQIRGSDGICSQPLPGPQLSLAECCCHQGQGWGLSCHSCPPRHALQCSASHSEANSFWESSALHIKKYRRDHDSSEEGSDECPCVNGHCRRGPYGVFCECPVGFQLDITRTRCLDLDECRQKNPRGSLCKNSRCINTMGSYRCVCKPGYTRFPNPHICIPQRK</sequence>
<organism evidence="12 13">
    <name type="scientific">Xenopus laevis</name>
    <name type="common">African clawed frog</name>
    <dbReference type="NCBI Taxonomy" id="8355"/>
    <lineage>
        <taxon>Eukaryota</taxon>
        <taxon>Metazoa</taxon>
        <taxon>Chordata</taxon>
        <taxon>Craniata</taxon>
        <taxon>Vertebrata</taxon>
        <taxon>Euteleostomi</taxon>
        <taxon>Amphibia</taxon>
        <taxon>Batrachia</taxon>
        <taxon>Anura</taxon>
        <taxon>Pipoidea</taxon>
        <taxon>Pipidae</taxon>
        <taxon>Xenopodinae</taxon>
        <taxon>Xenopus</taxon>
        <taxon>Xenopus</taxon>
    </lineage>
</organism>
<dbReference type="OMA" id="FRWYSPP"/>
<dbReference type="SMART" id="SM00181">
    <property type="entry name" value="EGF"/>
    <property type="match status" value="12"/>
</dbReference>
<evidence type="ECO:0000256" key="11">
    <source>
        <dbReference type="PROSITE-ProRule" id="PRU00076"/>
    </source>
</evidence>
<evidence type="ECO:0000256" key="3">
    <source>
        <dbReference type="ARBA" id="ARBA00022530"/>
    </source>
</evidence>
<keyword evidence="5" id="KW-0732">Signal</keyword>
<dbReference type="InterPro" id="IPR050751">
    <property type="entry name" value="ECM_structural_protein"/>
</dbReference>
<dbReference type="SUPFAM" id="SSF57581">
    <property type="entry name" value="TB module/8-cys domain"/>
    <property type="match status" value="4"/>
</dbReference>
<dbReference type="AlphaFoldDB" id="A0A1L8GD28"/>
<evidence type="ECO:0000256" key="2">
    <source>
        <dbReference type="ARBA" id="ARBA00022525"/>
    </source>
</evidence>
<dbReference type="Gene3D" id="2.10.25.10">
    <property type="entry name" value="Laminin"/>
    <property type="match status" value="11"/>
</dbReference>
<evidence type="ECO:0000313" key="14">
    <source>
        <dbReference type="Xenbase" id="XB-GENE-6487042"/>
    </source>
</evidence>
<dbReference type="Pfam" id="PF07645">
    <property type="entry name" value="EGF_CA"/>
    <property type="match status" value="10"/>
</dbReference>
<dbReference type="FunFam" id="2.10.25.10:FF:000056">
    <property type="entry name" value="Latent-transforming growth factor beta-binding protein 3 isoform 2"/>
    <property type="match status" value="1"/>
</dbReference>
<dbReference type="KEGG" id="xla:108715119"/>
<dbReference type="PROSITE" id="PS00022">
    <property type="entry name" value="EGF_1"/>
    <property type="match status" value="1"/>
</dbReference>
<accession>A0A1L8GD28</accession>
<dbReference type="InterPro" id="IPR001881">
    <property type="entry name" value="EGF-like_Ca-bd_dom"/>
</dbReference>
<keyword evidence="4 11" id="KW-0245">EGF-like domain</keyword>
<comment type="similarity">
    <text evidence="10">Belongs to the LTBP family.</text>
</comment>
<dbReference type="FunFam" id="2.10.25.10:FF:000115">
    <property type="entry name" value="latent-transforming growth factor beta-binding protein 4 isoform X2"/>
    <property type="match status" value="1"/>
</dbReference>
<dbReference type="SUPFAM" id="SSF57184">
    <property type="entry name" value="Growth factor receptor domain"/>
    <property type="match status" value="3"/>
</dbReference>
<dbReference type="FunFam" id="2.10.25.10:FF:000317">
    <property type="entry name" value="latent-transforming growth factor beta-binding protein 3 isoform X2"/>
    <property type="match status" value="1"/>
</dbReference>
<dbReference type="GeneID" id="108715119"/>
<keyword evidence="12" id="KW-1185">Reference proteome</keyword>
<evidence type="ECO:0000256" key="9">
    <source>
        <dbReference type="ARBA" id="ARBA00023183"/>
    </source>
</evidence>
<dbReference type="PROSITE" id="PS50026">
    <property type="entry name" value="EGF_3"/>
    <property type="match status" value="10"/>
</dbReference>
<dbReference type="InterPro" id="IPR000152">
    <property type="entry name" value="EGF-type_Asp/Asn_hydroxyl_site"/>
</dbReference>
<name>A0A1L8GD28_XENLA</name>
<dbReference type="Pfam" id="PF00683">
    <property type="entry name" value="TB"/>
    <property type="match status" value="4"/>
</dbReference>
<dbReference type="FunFam" id="2.10.25.10:FF:000038">
    <property type="entry name" value="Fibrillin 2"/>
    <property type="match status" value="1"/>
</dbReference>
<keyword evidence="8" id="KW-0325">Glycoprotein</keyword>
<dbReference type="FunFam" id="2.10.25.10:FF:000302">
    <property type="entry name" value="latent-transforming growth factor beta-binding protein 3 isoform X2"/>
    <property type="match status" value="1"/>
</dbReference>
<evidence type="ECO:0000313" key="13">
    <source>
        <dbReference type="RefSeq" id="XP_018115438.1"/>
    </source>
</evidence>
<dbReference type="Proteomes" id="UP000186698">
    <property type="component" value="Chromosome 4S"/>
</dbReference>
<keyword evidence="9" id="KW-0340">Growth factor binding</keyword>
<dbReference type="OrthoDB" id="4062651at2759"/>
<dbReference type="InterPro" id="IPR009030">
    <property type="entry name" value="Growth_fac_rcpt_cys_sf"/>
</dbReference>
<dbReference type="SMART" id="SM00179">
    <property type="entry name" value="EGF_CA"/>
    <property type="match status" value="10"/>
</dbReference>
<keyword evidence="2" id="KW-0964">Secreted</keyword>
<evidence type="ECO:0000256" key="7">
    <source>
        <dbReference type="ARBA" id="ARBA00023157"/>
    </source>
</evidence>
<evidence type="ECO:0000256" key="4">
    <source>
        <dbReference type="ARBA" id="ARBA00022536"/>
    </source>
</evidence>
<evidence type="ECO:0000256" key="8">
    <source>
        <dbReference type="ARBA" id="ARBA00023180"/>
    </source>
</evidence>
<dbReference type="Xenbase" id="XB-GENE-6487042">
    <property type="gene designation" value="ltbp3.S"/>
</dbReference>
<keyword evidence="6" id="KW-0677">Repeat</keyword>
<dbReference type="CTD" id="108715119"/>
<keyword evidence="3" id="KW-0272">Extracellular matrix</keyword>
<dbReference type="PANTHER" id="PTHR24034">
    <property type="entry name" value="EGF-LIKE DOMAIN-CONTAINING PROTEIN"/>
    <property type="match status" value="1"/>
</dbReference>
<dbReference type="STRING" id="8355.A0A1L8GD28"/>
<protein>
    <submittedName>
        <fullName evidence="13">Latent-transforming growth factor beta-binding protein 3 isoform X1</fullName>
    </submittedName>
</protein>
<dbReference type="Gene3D" id="3.90.290.10">
    <property type="entry name" value="TGF-beta binding (TB) domain"/>
    <property type="match status" value="4"/>
</dbReference>
<evidence type="ECO:0000256" key="10">
    <source>
        <dbReference type="ARBA" id="ARBA00038081"/>
    </source>
</evidence>
<dbReference type="PROSITE" id="PS01187">
    <property type="entry name" value="EGF_CA"/>
    <property type="match status" value="4"/>
</dbReference>
<dbReference type="GO" id="GO:0005509">
    <property type="term" value="F:calcium ion binding"/>
    <property type="evidence" value="ECO:0007669"/>
    <property type="project" value="InterPro"/>
</dbReference>
<dbReference type="FunFam" id="3.90.290.10:FF:000002">
    <property type="entry name" value="Latent-transforming growth factor beta-binding protein 3 isoform 1"/>
    <property type="match status" value="1"/>
</dbReference>
<dbReference type="SUPFAM" id="SSF57196">
    <property type="entry name" value="EGF/Laminin"/>
    <property type="match status" value="3"/>
</dbReference>
<feature type="disulfide bond" evidence="11">
    <location>
        <begin position="84"/>
        <end position="94"/>
    </location>
</feature>
<dbReference type="PROSITE" id="PS51364">
    <property type="entry name" value="TB"/>
    <property type="match status" value="4"/>
</dbReference>
<dbReference type="FunFam" id="2.10.25.10:FF:000014">
    <property type="entry name" value="Latent-transforming growth factor beta-binding protein 3"/>
    <property type="match status" value="1"/>
</dbReference>
<evidence type="ECO:0000313" key="12">
    <source>
        <dbReference type="Proteomes" id="UP000186698"/>
    </source>
</evidence>
<dbReference type="FunFam" id="2.10.25.10:FF:000019">
    <property type="entry name" value="latent-transforming growth factor beta-binding protein 1 isoform X2"/>
    <property type="match status" value="2"/>
</dbReference>
<evidence type="ECO:0000256" key="6">
    <source>
        <dbReference type="ARBA" id="ARBA00022737"/>
    </source>
</evidence>
<dbReference type="InterPro" id="IPR036773">
    <property type="entry name" value="TB_dom_sf"/>
</dbReference>
<dbReference type="PANTHER" id="PTHR24034:SF46">
    <property type="entry name" value="LATENT-TRANSFORMING GROWTH FACTOR BETA-BINDING PROTEIN 3"/>
    <property type="match status" value="1"/>
</dbReference>
<dbReference type="InterPro" id="IPR049883">
    <property type="entry name" value="NOTCH1_EGF-like"/>
</dbReference>
<proteinExistence type="inferred from homology"/>
<dbReference type="InterPro" id="IPR017878">
    <property type="entry name" value="TB_dom"/>
</dbReference>
<dbReference type="InterPro" id="IPR000742">
    <property type="entry name" value="EGF"/>
</dbReference>
<gene>
    <name evidence="13 14" type="primary">ltbp3.S</name>
</gene>
<dbReference type="RefSeq" id="XP_018115438.1">
    <property type="nucleotide sequence ID" value="XM_018259949.2"/>
</dbReference>
<feature type="disulfide bond" evidence="11">
    <location>
        <begin position="102"/>
        <end position="111"/>
    </location>
</feature>
<dbReference type="CDD" id="cd00054">
    <property type="entry name" value="EGF_CA"/>
    <property type="match status" value="8"/>
</dbReference>
<dbReference type="Bgee" id="108715119">
    <property type="expression patterns" value="Expressed in internal ear and 14 other cell types or tissues"/>
</dbReference>
<comment type="caution">
    <text evidence="11">Lacks conserved residue(s) required for the propagation of feature annotation.</text>
</comment>
<dbReference type="PROSITE" id="PS01186">
    <property type="entry name" value="EGF_2"/>
    <property type="match status" value="4"/>
</dbReference>
<dbReference type="AGR" id="Xenbase:XB-GENE-6487042"/>
<keyword evidence="7 11" id="KW-1015">Disulfide bond</keyword>